<evidence type="ECO:0000313" key="3">
    <source>
        <dbReference type="EMBL" id="BBI35374.1"/>
    </source>
</evidence>
<reference evidence="3 4" key="1">
    <citation type="submission" date="2019-01" db="EMBL/GenBank/DDBJ databases">
        <title>Complete genome sequence of Cohnella hallensis HS21 isolated from Korean fir (Abies koreana) rhizospheric soil.</title>
        <authorList>
            <person name="Jiang L."/>
            <person name="Kang S.W."/>
            <person name="Kim S."/>
            <person name="Jung J."/>
            <person name="Kim C.Y."/>
            <person name="Kim D.H."/>
            <person name="Kim S.W."/>
            <person name="Lee J."/>
        </authorList>
    </citation>
    <scope>NUCLEOTIDE SEQUENCE [LARGE SCALE GENOMIC DNA]</scope>
    <source>
        <strain evidence="3 4">HS21</strain>
    </source>
</reference>
<dbReference type="AlphaFoldDB" id="A0A3T1DBF4"/>
<dbReference type="PANTHER" id="PTHR40590:SF1">
    <property type="entry name" value="CYTOPLASMIC PROTEIN"/>
    <property type="match status" value="1"/>
</dbReference>
<dbReference type="KEGG" id="cohn:KCTCHS21_47730"/>
<sequence>MIKRIYTIFAVLLVALVLASCSSGSKGNNKELAVVTTPVPSESAAVSVSSTEPSTTPSTEDSSDQGSGSKGFLWKISGGKNQGYLVGTIHVTREAMYPLVPELEQAIDESDFIALELDLTKVDQMETLKLVNEKALLTDGTSLKDHVSEEDYTQFEKVMKKSLGVGVKIFDTYEPWYAAMTLEGLPAMKYMSSDGIDKYIAKKAHNSGKTVIELESMESQIGLFDGFSDELQKLYFHQTVANSKLGAIGLKQLMDMWTLGNLDLLKNMHVQYEKEGKKSMGKLFDEYNNNFLVNRNIEMVKKIDHHLADGEDGTYLVAVGSLHMVGKQGLVSLLEKKGYTVEFVK</sequence>
<dbReference type="InterPro" id="IPR002816">
    <property type="entry name" value="TraB/PrgY/GumN_fam"/>
</dbReference>
<proteinExistence type="predicted"/>
<protein>
    <submittedName>
        <fullName evidence="3">Lipoprotein</fullName>
    </submittedName>
</protein>
<keyword evidence="3" id="KW-0449">Lipoprotein</keyword>
<dbReference type="PROSITE" id="PS51257">
    <property type="entry name" value="PROKAR_LIPOPROTEIN"/>
    <property type="match status" value="1"/>
</dbReference>
<evidence type="ECO:0000256" key="2">
    <source>
        <dbReference type="SAM" id="SignalP"/>
    </source>
</evidence>
<dbReference type="EMBL" id="AP019400">
    <property type="protein sequence ID" value="BBI35374.1"/>
    <property type="molecule type" value="Genomic_DNA"/>
</dbReference>
<evidence type="ECO:0000256" key="1">
    <source>
        <dbReference type="SAM" id="MobiDB-lite"/>
    </source>
</evidence>
<keyword evidence="4" id="KW-1185">Reference proteome</keyword>
<feature type="signal peptide" evidence="2">
    <location>
        <begin position="1"/>
        <end position="19"/>
    </location>
</feature>
<dbReference type="Proteomes" id="UP000289856">
    <property type="component" value="Chromosome"/>
</dbReference>
<keyword evidence="2" id="KW-0732">Signal</keyword>
<name>A0A3T1DBF4_9BACL</name>
<organism evidence="3 4">
    <name type="scientific">Cohnella abietis</name>
    <dbReference type="NCBI Taxonomy" id="2507935"/>
    <lineage>
        <taxon>Bacteria</taxon>
        <taxon>Bacillati</taxon>
        <taxon>Bacillota</taxon>
        <taxon>Bacilli</taxon>
        <taxon>Bacillales</taxon>
        <taxon>Paenibacillaceae</taxon>
        <taxon>Cohnella</taxon>
    </lineage>
</organism>
<dbReference type="OrthoDB" id="357294at2"/>
<evidence type="ECO:0000313" key="4">
    <source>
        <dbReference type="Proteomes" id="UP000289856"/>
    </source>
</evidence>
<dbReference type="InterPro" id="IPR047111">
    <property type="entry name" value="YbaP-like"/>
</dbReference>
<feature type="region of interest" description="Disordered" evidence="1">
    <location>
        <begin position="43"/>
        <end position="69"/>
    </location>
</feature>
<dbReference type="RefSeq" id="WP_130613979.1">
    <property type="nucleotide sequence ID" value="NZ_AP019400.1"/>
</dbReference>
<dbReference type="CDD" id="cd14789">
    <property type="entry name" value="Tiki"/>
    <property type="match status" value="1"/>
</dbReference>
<feature type="compositionally biased region" description="Low complexity" evidence="1">
    <location>
        <begin position="43"/>
        <end position="60"/>
    </location>
</feature>
<gene>
    <name evidence="3" type="ORF">KCTCHS21_47730</name>
</gene>
<dbReference type="PANTHER" id="PTHR40590">
    <property type="entry name" value="CYTOPLASMIC PROTEIN-RELATED"/>
    <property type="match status" value="1"/>
</dbReference>
<accession>A0A3T1DBF4</accession>
<feature type="chain" id="PRO_5039715373" evidence="2">
    <location>
        <begin position="20"/>
        <end position="345"/>
    </location>
</feature>
<dbReference type="Pfam" id="PF01963">
    <property type="entry name" value="TraB_PrgY_gumN"/>
    <property type="match status" value="1"/>
</dbReference>